<keyword evidence="7" id="KW-0812">Transmembrane</keyword>
<accession>Q8RYX6</accession>
<comment type="subcellular location">
    <subcellularLocation>
        <location evidence="1">Membrane</location>
        <topology evidence="1">Single-pass type II membrane protein</topology>
    </subcellularLocation>
</comment>
<feature type="transmembrane region" description="Helical" evidence="7">
    <location>
        <begin position="15"/>
        <end position="37"/>
    </location>
</feature>
<keyword evidence="3" id="KW-0808">Transferase</keyword>
<evidence type="ECO:0000256" key="3">
    <source>
        <dbReference type="ARBA" id="ARBA00022679"/>
    </source>
</evidence>
<protein>
    <submittedName>
        <fullName evidence="8">p0648C09.24 protein</fullName>
    </submittedName>
</protein>
<dbReference type="Pfam" id="PF02485">
    <property type="entry name" value="Branch"/>
    <property type="match status" value="1"/>
</dbReference>
<evidence type="ECO:0000256" key="4">
    <source>
        <dbReference type="ARBA" id="ARBA00023136"/>
    </source>
</evidence>
<dbReference type="PANTHER" id="PTHR31042">
    <property type="entry name" value="CORE-2/I-BRANCHING BETA-1,6-N-ACETYLGLUCOSAMINYLTRANSFERASE FAMILY PROTEIN-RELATED"/>
    <property type="match status" value="1"/>
</dbReference>
<keyword evidence="2" id="KW-0328">Glycosyltransferase</keyword>
<sequence>MADEFKIVLTRKERFLYLAKAVVFLVIFALGVVAGLWTATGPRRCCSTYTNILFPSTTVYRYRGGGGGSFSEFVAPTRLMHDMTDEQLFWRATMAPASSGGAYPFQRVPKVAFMFLAGRGVLPLAPLWERFFRGHEGLFSIYVHAPPGMVLNVSDDSPFYGRQIPSQETSWGSITLMDAEKRLLANALLDFSNDRFVLLSESCIPVQSFPVAYGYLTGSRHSFVEVYYHKGKTCRGRYSRRMEPDITLPQWRKGSQWFELRRDLAVAALTDARYYPLFRRHCRPSCYPDEHYLPTFVAMLHGADNSNRTVTYVDWSRGGAHPATYTAGDVTPELILSIRRSEVPCMYNSRPTTACFLFARKFSADALEPLLNISSTVMQISHNIFRYQLYLSSKRGKRRRKCSFCGNFVEFPTVRCDNAKWSVMTLESLGVSATAACQLVQQKQGGKAQSKAAVHQPRKGLGKAVTSTSVVTDENNRQLGE</sequence>
<evidence type="ECO:0000256" key="7">
    <source>
        <dbReference type="SAM" id="Phobius"/>
    </source>
</evidence>
<gene>
    <name evidence="8" type="primary">P0648C09.24</name>
</gene>
<dbReference type="PANTHER" id="PTHR31042:SF21">
    <property type="entry name" value="OS01G0875800 PROTEIN"/>
    <property type="match status" value="1"/>
</dbReference>
<dbReference type="GO" id="GO:0016757">
    <property type="term" value="F:glycosyltransferase activity"/>
    <property type="evidence" value="ECO:0007669"/>
    <property type="project" value="UniProtKB-KW"/>
</dbReference>
<evidence type="ECO:0000313" key="8">
    <source>
        <dbReference type="EMBL" id="BAB86235.1"/>
    </source>
</evidence>
<reference evidence="8" key="1">
    <citation type="submission" date="2001-07" db="EMBL/GenBank/DDBJ databases">
        <title>Oryza sativa nipponbare(GA3) genomic DNA, chromosome 1, PAC clone:P0648C09.</title>
        <authorList>
            <person name="Sasaki T."/>
            <person name="Matsumoto T."/>
            <person name="Yamamoto K."/>
        </authorList>
    </citation>
    <scope>NUCLEOTIDE SEQUENCE</scope>
</reference>
<feature type="region of interest" description="Disordered" evidence="6">
    <location>
        <begin position="448"/>
        <end position="481"/>
    </location>
</feature>
<evidence type="ECO:0000256" key="2">
    <source>
        <dbReference type="ARBA" id="ARBA00022676"/>
    </source>
</evidence>
<dbReference type="EMBL" id="AP003922">
    <property type="protein sequence ID" value="BAB86235.1"/>
    <property type="molecule type" value="Genomic_DNA"/>
</dbReference>
<keyword evidence="7" id="KW-1133">Transmembrane helix</keyword>
<organism evidence="8">
    <name type="scientific">Oryza sativa subsp. japonica</name>
    <name type="common">Rice</name>
    <dbReference type="NCBI Taxonomy" id="39947"/>
    <lineage>
        <taxon>Eukaryota</taxon>
        <taxon>Viridiplantae</taxon>
        <taxon>Streptophyta</taxon>
        <taxon>Embryophyta</taxon>
        <taxon>Tracheophyta</taxon>
        <taxon>Spermatophyta</taxon>
        <taxon>Magnoliopsida</taxon>
        <taxon>Liliopsida</taxon>
        <taxon>Poales</taxon>
        <taxon>Poaceae</taxon>
        <taxon>BOP clade</taxon>
        <taxon>Oryzoideae</taxon>
        <taxon>Oryzeae</taxon>
        <taxon>Oryzinae</taxon>
        <taxon>Oryza</taxon>
        <taxon>Oryza sativa</taxon>
    </lineage>
</organism>
<name>Q8RYX6_ORYSJ</name>
<dbReference type="InterPro" id="IPR003406">
    <property type="entry name" value="Glyco_trans_14"/>
</dbReference>
<dbReference type="AlphaFoldDB" id="Q8RYX6"/>
<keyword evidence="5" id="KW-0325">Glycoprotein</keyword>
<proteinExistence type="predicted"/>
<evidence type="ECO:0000256" key="6">
    <source>
        <dbReference type="SAM" id="MobiDB-lite"/>
    </source>
</evidence>
<evidence type="ECO:0000256" key="1">
    <source>
        <dbReference type="ARBA" id="ARBA00004606"/>
    </source>
</evidence>
<dbReference type="InterPro" id="IPR044174">
    <property type="entry name" value="BC10-like"/>
</dbReference>
<evidence type="ECO:0000256" key="5">
    <source>
        <dbReference type="ARBA" id="ARBA00023180"/>
    </source>
</evidence>
<keyword evidence="4 7" id="KW-0472">Membrane</keyword>
<dbReference type="GO" id="GO:0016020">
    <property type="term" value="C:membrane"/>
    <property type="evidence" value="ECO:0007669"/>
    <property type="project" value="UniProtKB-SubCell"/>
</dbReference>